<reference evidence="1 2" key="1">
    <citation type="submission" date="2018-09" db="EMBL/GenBank/DDBJ databases">
        <title>Characterization of the phylogenetic diversity of five novel species belonging to the genus Bifidobacterium.</title>
        <authorList>
            <person name="Lugli G.A."/>
            <person name="Duranti S."/>
            <person name="Milani C."/>
        </authorList>
    </citation>
    <scope>NUCLEOTIDE SEQUENCE [LARGE SCALE GENOMIC DNA]</scope>
    <source>
        <strain evidence="1 2">2034B</strain>
    </source>
</reference>
<comment type="caution">
    <text evidence="1">The sequence shown here is derived from an EMBL/GenBank/DDBJ whole genome shotgun (WGS) entry which is preliminary data.</text>
</comment>
<dbReference type="EMBL" id="QXGL01000014">
    <property type="protein sequence ID" value="RSX50583.1"/>
    <property type="molecule type" value="Genomic_DNA"/>
</dbReference>
<organism evidence="1 2">
    <name type="scientific">Bifidobacterium goeldii</name>
    <dbReference type="NCBI Taxonomy" id="2306975"/>
    <lineage>
        <taxon>Bacteria</taxon>
        <taxon>Bacillati</taxon>
        <taxon>Actinomycetota</taxon>
        <taxon>Actinomycetes</taxon>
        <taxon>Bifidobacteriales</taxon>
        <taxon>Bifidobacteriaceae</taxon>
        <taxon>Bifidobacterium</taxon>
    </lineage>
</organism>
<dbReference type="Proteomes" id="UP000287533">
    <property type="component" value="Unassembled WGS sequence"/>
</dbReference>
<evidence type="ECO:0000313" key="1">
    <source>
        <dbReference type="EMBL" id="RSX50583.1"/>
    </source>
</evidence>
<gene>
    <name evidence="1" type="ORF">D2E25_2015</name>
</gene>
<evidence type="ECO:0000313" key="2">
    <source>
        <dbReference type="Proteomes" id="UP000287533"/>
    </source>
</evidence>
<protein>
    <submittedName>
        <fullName evidence="1">Uncharacterized protein</fullName>
    </submittedName>
</protein>
<proteinExistence type="predicted"/>
<sequence>MSDENYVLPVKNFNIFIQITYPDHIKEVI</sequence>
<name>A0A430FCL6_9BIFI</name>
<dbReference type="AlphaFoldDB" id="A0A430FCL6"/>
<keyword evidence="2" id="KW-1185">Reference proteome</keyword>
<accession>A0A430FCL6</accession>